<comment type="caution">
    <text evidence="3">The sequence shown here is derived from an EMBL/GenBank/DDBJ whole genome shotgun (WGS) entry which is preliminary data.</text>
</comment>
<name>A0A1W0X035_HYPEX</name>
<dbReference type="PANTHER" id="PTHR46652">
    <property type="entry name" value="LEUCINE-RICH REPEAT AND IQ DOMAIN-CONTAINING PROTEIN 1-RELATED"/>
    <property type="match status" value="1"/>
</dbReference>
<dbReference type="Proteomes" id="UP000192578">
    <property type="component" value="Unassembled WGS sequence"/>
</dbReference>
<proteinExistence type="predicted"/>
<dbReference type="InterPro" id="IPR001611">
    <property type="entry name" value="Leu-rich_rpt"/>
</dbReference>
<evidence type="ECO:0000313" key="3">
    <source>
        <dbReference type="EMBL" id="OQV20834.1"/>
    </source>
</evidence>
<dbReference type="OrthoDB" id="10262005at2759"/>
<dbReference type="EMBL" id="MTYJ01000027">
    <property type="protein sequence ID" value="OQV20834.1"/>
    <property type="molecule type" value="Genomic_DNA"/>
</dbReference>
<dbReference type="Gene3D" id="3.80.10.10">
    <property type="entry name" value="Ribonuclease Inhibitor"/>
    <property type="match status" value="2"/>
</dbReference>
<dbReference type="SUPFAM" id="SSF52058">
    <property type="entry name" value="L domain-like"/>
    <property type="match status" value="1"/>
</dbReference>
<sequence>MCRCPKLTVLYLFDNKLQRVCNLEFCLNLTHLYLQNNHIRRIENIASLVHLQKLFLSNNRIAILEGLEYNQELEELHIDHQALRDGETFDVSPITTDALSHSLTFLDIAGNEMSDMSNIRALRRLTHLRAARNQFDDIMSILPVLQNLPQLLEADFSGNPVCKTLRYREMILIASTSIRVLDGREVSETNRQFLLRMKDSRSRTSLPFHTKPKLIVSSGFSREFTPPSSSPLMKTTSPPKVVSKHILPGLNASFAPRQFATSKASLQPQGSNGPLYQQTSSYVEIPEDFLQTGQTDGQFGNTGLMPSVDMNKRLAHKHSLGEEMFPPQNWKLF</sequence>
<keyword evidence="2" id="KW-0677">Repeat</keyword>
<evidence type="ECO:0000313" key="4">
    <source>
        <dbReference type="Proteomes" id="UP000192578"/>
    </source>
</evidence>
<dbReference type="Pfam" id="PF12799">
    <property type="entry name" value="LRR_4"/>
    <property type="match status" value="1"/>
</dbReference>
<evidence type="ECO:0000256" key="1">
    <source>
        <dbReference type="ARBA" id="ARBA00022614"/>
    </source>
</evidence>
<dbReference type="SMART" id="SM00365">
    <property type="entry name" value="LRR_SD22"/>
    <property type="match status" value="4"/>
</dbReference>
<reference evidence="4" key="1">
    <citation type="submission" date="2017-01" db="EMBL/GenBank/DDBJ databases">
        <title>Comparative genomics of anhydrobiosis in the tardigrade Hypsibius dujardini.</title>
        <authorList>
            <person name="Yoshida Y."/>
            <person name="Koutsovoulos G."/>
            <person name="Laetsch D."/>
            <person name="Stevens L."/>
            <person name="Kumar S."/>
            <person name="Horikawa D."/>
            <person name="Ishino K."/>
            <person name="Komine S."/>
            <person name="Tomita M."/>
            <person name="Blaxter M."/>
            <person name="Arakawa K."/>
        </authorList>
    </citation>
    <scope>NUCLEOTIDE SEQUENCE [LARGE SCALE GENOMIC DNA]</scope>
    <source>
        <strain evidence="4">Z151</strain>
    </source>
</reference>
<evidence type="ECO:0008006" key="5">
    <source>
        <dbReference type="Google" id="ProtNLM"/>
    </source>
</evidence>
<keyword evidence="1" id="KW-0433">Leucine-rich repeat</keyword>
<dbReference type="InterPro" id="IPR032675">
    <property type="entry name" value="LRR_dom_sf"/>
</dbReference>
<organism evidence="3 4">
    <name type="scientific">Hypsibius exemplaris</name>
    <name type="common">Freshwater tardigrade</name>
    <dbReference type="NCBI Taxonomy" id="2072580"/>
    <lineage>
        <taxon>Eukaryota</taxon>
        <taxon>Metazoa</taxon>
        <taxon>Ecdysozoa</taxon>
        <taxon>Tardigrada</taxon>
        <taxon>Eutardigrada</taxon>
        <taxon>Parachela</taxon>
        <taxon>Hypsibioidea</taxon>
        <taxon>Hypsibiidae</taxon>
        <taxon>Hypsibius</taxon>
    </lineage>
</organism>
<dbReference type="PROSITE" id="PS51450">
    <property type="entry name" value="LRR"/>
    <property type="match status" value="3"/>
</dbReference>
<dbReference type="InterPro" id="IPR050836">
    <property type="entry name" value="SDS22/Internalin_LRR"/>
</dbReference>
<keyword evidence="4" id="KW-1185">Reference proteome</keyword>
<dbReference type="PANTHER" id="PTHR46652:SF3">
    <property type="entry name" value="LEUCINE-RICH REPEAT-CONTAINING PROTEIN 9"/>
    <property type="match status" value="1"/>
</dbReference>
<dbReference type="InterPro" id="IPR025875">
    <property type="entry name" value="Leu-rich_rpt_4"/>
</dbReference>
<evidence type="ECO:0000256" key="2">
    <source>
        <dbReference type="ARBA" id="ARBA00022737"/>
    </source>
</evidence>
<gene>
    <name evidence="3" type="ORF">BV898_05178</name>
</gene>
<dbReference type="CDD" id="cd21340">
    <property type="entry name" value="PPP1R42"/>
    <property type="match status" value="1"/>
</dbReference>
<protein>
    <recommendedName>
        <fullName evidence="5">Protein phosphatase 1 regulatory subunit 42</fullName>
    </recommendedName>
</protein>
<dbReference type="AlphaFoldDB" id="A0A1W0X035"/>
<accession>A0A1W0X035</accession>